<dbReference type="SUPFAM" id="SSF47923">
    <property type="entry name" value="Ypt/Rab-GAP domain of gyp1p"/>
    <property type="match status" value="2"/>
</dbReference>
<gene>
    <name evidence="3" type="ORF">TTHERM_00473040</name>
</gene>
<dbReference type="eggNOG" id="KOG4347">
    <property type="taxonomic scope" value="Eukaryota"/>
</dbReference>
<dbReference type="EMBL" id="GG662472">
    <property type="protein sequence ID" value="EAS03642.2"/>
    <property type="molecule type" value="Genomic_DNA"/>
</dbReference>
<feature type="compositionally biased region" description="Low complexity" evidence="1">
    <location>
        <begin position="535"/>
        <end position="557"/>
    </location>
</feature>
<reference evidence="4" key="1">
    <citation type="journal article" date="2006" name="PLoS Biol.">
        <title>Macronuclear genome sequence of the ciliate Tetrahymena thermophila, a model eukaryote.</title>
        <authorList>
            <person name="Eisen J.A."/>
            <person name="Coyne R.S."/>
            <person name="Wu M."/>
            <person name="Wu D."/>
            <person name="Thiagarajan M."/>
            <person name="Wortman J.R."/>
            <person name="Badger J.H."/>
            <person name="Ren Q."/>
            <person name="Amedeo P."/>
            <person name="Jones K.M."/>
            <person name="Tallon L.J."/>
            <person name="Delcher A.L."/>
            <person name="Salzberg S.L."/>
            <person name="Silva J.C."/>
            <person name="Haas B.J."/>
            <person name="Majoros W.H."/>
            <person name="Farzad M."/>
            <person name="Carlton J.M."/>
            <person name="Smith R.K. Jr."/>
            <person name="Garg J."/>
            <person name="Pearlman R.E."/>
            <person name="Karrer K.M."/>
            <person name="Sun L."/>
            <person name="Manning G."/>
            <person name="Elde N.C."/>
            <person name="Turkewitz A.P."/>
            <person name="Asai D.J."/>
            <person name="Wilkes D.E."/>
            <person name="Wang Y."/>
            <person name="Cai H."/>
            <person name="Collins K."/>
            <person name="Stewart B.A."/>
            <person name="Lee S.R."/>
            <person name="Wilamowska K."/>
            <person name="Weinberg Z."/>
            <person name="Ruzzo W.L."/>
            <person name="Wloga D."/>
            <person name="Gaertig J."/>
            <person name="Frankel J."/>
            <person name="Tsao C.-C."/>
            <person name="Gorovsky M.A."/>
            <person name="Keeling P.J."/>
            <person name="Waller R.F."/>
            <person name="Patron N.J."/>
            <person name="Cherry J.M."/>
            <person name="Stover N.A."/>
            <person name="Krieger C.J."/>
            <person name="del Toro C."/>
            <person name="Ryder H.F."/>
            <person name="Williamson S.C."/>
            <person name="Barbeau R.A."/>
            <person name="Hamilton E.P."/>
            <person name="Orias E."/>
        </authorList>
    </citation>
    <scope>NUCLEOTIDE SEQUENCE [LARGE SCALE GENOMIC DNA]</scope>
    <source>
        <strain evidence="4">SB210</strain>
    </source>
</reference>
<proteinExistence type="predicted"/>
<dbReference type="PANTHER" id="PTHR47219:SF9">
    <property type="entry name" value="GTPASE ACTIVATING PROTEIN AND CENTROSOME-ASSOCIATED, ISOFORM B"/>
    <property type="match status" value="1"/>
</dbReference>
<dbReference type="Proteomes" id="UP000009168">
    <property type="component" value="Unassembled WGS sequence"/>
</dbReference>
<feature type="region of interest" description="Disordered" evidence="1">
    <location>
        <begin position="715"/>
        <end position="746"/>
    </location>
</feature>
<dbReference type="InterPro" id="IPR035969">
    <property type="entry name" value="Rab-GAP_TBC_sf"/>
</dbReference>
<keyword evidence="4" id="KW-1185">Reference proteome</keyword>
<dbReference type="KEGG" id="tet:TTHERM_00473040"/>
<name>I7MHV5_TETTS</name>
<protein>
    <submittedName>
        <fullName evidence="3">Rab-GTPase-TBC domain protein</fullName>
    </submittedName>
</protein>
<dbReference type="Gene3D" id="1.10.8.270">
    <property type="entry name" value="putative rabgap domain of human tbc1 domain family member 14 like domains"/>
    <property type="match status" value="1"/>
</dbReference>
<feature type="region of interest" description="Disordered" evidence="1">
    <location>
        <begin position="615"/>
        <end position="703"/>
    </location>
</feature>
<feature type="compositionally biased region" description="Polar residues" evidence="1">
    <location>
        <begin position="630"/>
        <end position="664"/>
    </location>
</feature>
<dbReference type="GO" id="GO:0031267">
    <property type="term" value="F:small GTPase binding"/>
    <property type="evidence" value="ECO:0007669"/>
    <property type="project" value="TreeGrafter"/>
</dbReference>
<evidence type="ECO:0000313" key="3">
    <source>
        <dbReference type="EMBL" id="EAS03642.2"/>
    </source>
</evidence>
<feature type="region of interest" description="Disordered" evidence="1">
    <location>
        <begin position="495"/>
        <end position="558"/>
    </location>
</feature>
<evidence type="ECO:0000256" key="1">
    <source>
        <dbReference type="SAM" id="MobiDB-lite"/>
    </source>
</evidence>
<sequence>MKAHLKQQQSSALQFNQFPMSKEGRDYTREIMQKEEISKQNYIILNPNSNQQKMFQNNYQDQIASMRSNKNINNGLNSETYMSPSRCQQLQTQFDKQKIYYQSPKQDQMQLQQYQYKKSINDGKFVQQTSDAYRMIPTGEYTSNRQMLDDNNLNHKKNQNFDTQLGQNNLKQQEFQQKFQVTNSIQQKFKAFEVSDNTNEKSGRQDIKETRQIQNRFENLNSLQDKFKIQLSQKTAANSQQPPQESFKMSPRNNLKDFNQKQVIKDLDKKQEFFNSQYQQHFNTKAYAVNQNNILKDSKQINLHNQDQTKPIAMHPIQLKNNFQPQTFQKQQIESVQNIQQPQSIGQQQYAQSQQNLDQIDQNKQLLINNPNQHLNDFKMNHLIFKNNNFSSQDHNKQAKCSNNNSHYNVQCTTPKQLNNKNQIQTIDSLNNIDFKISNNQQIDQQLERYEQAINKPQLINKIDIGKPIHKATKSIFNQSSLPNNIYNNQNERRSFHCNSNNEQNQDFQQQNNKNNQQKHSFNPSNNLNPQNKFESQQQISKEQNIQQTQNSSNIRQQDQKAIPYQIIQKNSQIYKNQQNDQQENSNEIQSKQNIFQQKLMYSPSQNSKISLTNTESQQQVTMYPENKQQRNGSFNQQGQNIANSHQQSLQQIQDNSKSTNKLRQASAEKPQIHLSSLNKIAPKNIGDQQGGGPNSHKYDINLNQVGNSQNKTTFQNLKFPQPSHFDRDSFKSKRGSVYSQTGRSDAGSVNNEIIKTQSNNHNNSNNNFDSLNYEKISMQNDKSNFFDQIKELSDNFFTKTQQFIQSNLKKINQRLGCSCDLNLKQDATCSKAYQWLFKQYKKEELEELKKTYNNLKNHHLPEMEPCMQQIEKDLQRTFPQLEMFQNEKHINSLRNLLQTVAKYDPIIGYVQGMNMIGASLLYHAEEYISFWIMQIIFEKLEMRDIYMPKLPGLSKHIQLIDFITLTRISDLYSHFCEQKITFDMFTTPWIFSLFGVVLTPQKLTILITELLEEGWLMFYKLVIAFLCYNKELLFQQDMGEMLVTLTQDNYKFDQQDQWEQLIKYAKNVNIDSNFINSMLDSYDPEKKQFIMKNR</sequence>
<dbReference type="GO" id="GO:0005096">
    <property type="term" value="F:GTPase activator activity"/>
    <property type="evidence" value="ECO:0007669"/>
    <property type="project" value="TreeGrafter"/>
</dbReference>
<dbReference type="STRING" id="312017.I7MHV5"/>
<dbReference type="PANTHER" id="PTHR47219">
    <property type="entry name" value="RAB GTPASE-ACTIVATING PROTEIN 1-LIKE"/>
    <property type="match status" value="1"/>
</dbReference>
<dbReference type="Gene3D" id="1.10.472.80">
    <property type="entry name" value="Ypt/Rab-GAP domain of gyp1p, domain 3"/>
    <property type="match status" value="1"/>
</dbReference>
<feature type="domain" description="Rab-GAP TBC" evidence="2">
    <location>
        <begin position="826"/>
        <end position="1015"/>
    </location>
</feature>
<dbReference type="OrthoDB" id="313278at2759"/>
<dbReference type="AlphaFoldDB" id="I7MHV5"/>
<accession>I7MHV5</accession>
<dbReference type="InterPro" id="IPR000195">
    <property type="entry name" value="Rab-GAP-TBC_dom"/>
</dbReference>
<organism evidence="3 4">
    <name type="scientific">Tetrahymena thermophila (strain SB210)</name>
    <dbReference type="NCBI Taxonomy" id="312017"/>
    <lineage>
        <taxon>Eukaryota</taxon>
        <taxon>Sar</taxon>
        <taxon>Alveolata</taxon>
        <taxon>Ciliophora</taxon>
        <taxon>Intramacronucleata</taxon>
        <taxon>Oligohymenophorea</taxon>
        <taxon>Hymenostomatida</taxon>
        <taxon>Tetrahymenina</taxon>
        <taxon>Tetrahymenidae</taxon>
        <taxon>Tetrahymena</taxon>
    </lineage>
</organism>
<dbReference type="RefSeq" id="XP_001023887.2">
    <property type="nucleotide sequence ID" value="XM_001023887.2"/>
</dbReference>
<dbReference type="InParanoid" id="I7MHV5"/>
<feature type="region of interest" description="Disordered" evidence="1">
    <location>
        <begin position="233"/>
        <end position="252"/>
    </location>
</feature>
<feature type="compositionally biased region" description="Low complexity" evidence="1">
    <location>
        <begin position="499"/>
        <end position="518"/>
    </location>
</feature>
<dbReference type="Pfam" id="PF00566">
    <property type="entry name" value="RabGAP-TBC"/>
    <property type="match status" value="1"/>
</dbReference>
<dbReference type="GeneID" id="7830206"/>
<dbReference type="PROSITE" id="PS50086">
    <property type="entry name" value="TBC_RABGAP"/>
    <property type="match status" value="1"/>
</dbReference>
<feature type="compositionally biased region" description="Polar residues" evidence="1">
    <location>
        <begin position="233"/>
        <end position="244"/>
    </location>
</feature>
<dbReference type="SMART" id="SM00164">
    <property type="entry name" value="TBC"/>
    <property type="match status" value="1"/>
</dbReference>
<dbReference type="InterPro" id="IPR050302">
    <property type="entry name" value="Rab_GAP_TBC_domain"/>
</dbReference>
<evidence type="ECO:0000259" key="2">
    <source>
        <dbReference type="PROSITE" id="PS50086"/>
    </source>
</evidence>
<feature type="compositionally biased region" description="Polar residues" evidence="1">
    <location>
        <begin position="519"/>
        <end position="534"/>
    </location>
</feature>
<evidence type="ECO:0000313" key="4">
    <source>
        <dbReference type="Proteomes" id="UP000009168"/>
    </source>
</evidence>